<dbReference type="InterPro" id="IPR006626">
    <property type="entry name" value="PbH1"/>
</dbReference>
<dbReference type="Gene3D" id="2.160.20.10">
    <property type="entry name" value="Single-stranded right-handed beta-helix, Pectin lyase-like"/>
    <property type="match status" value="1"/>
</dbReference>
<dbReference type="EMBL" id="LNJC01000001">
    <property type="protein sequence ID" value="KYC51390.1"/>
    <property type="molecule type" value="Genomic_DNA"/>
</dbReference>
<protein>
    <recommendedName>
        <fullName evidence="7">Right handed beta helix domain-containing protein</fullName>
    </recommendedName>
</protein>
<evidence type="ECO:0000313" key="6">
    <source>
        <dbReference type="Proteomes" id="UP000092403"/>
    </source>
</evidence>
<reference evidence="4 5" key="1">
    <citation type="journal article" date="2016" name="ISME J.">
        <title>Chasing the elusive Euryarchaeota class WSA2: genomes reveal a uniquely fastidious methyl-reducing methanogen.</title>
        <authorList>
            <person name="Nobu M.K."/>
            <person name="Narihiro T."/>
            <person name="Kuroda K."/>
            <person name="Mei R."/>
            <person name="Liu W.T."/>
        </authorList>
    </citation>
    <scope>NUCLEOTIDE SEQUENCE [LARGE SCALE GENOMIC DNA]</scope>
    <source>
        <strain evidence="1">B03fssc0709_Meth_Bin005</strain>
        <strain evidence="2">B15fssc0709_Meth_Bin003</strain>
        <strain evidence="3">BMIXfssc0709_Meth_Bin006</strain>
    </source>
</reference>
<sequence length="341" mass="35537">MKKIKSLIVGILLVLSVLAVINPVSAATLEVGPGKTYASIGAAMADAGNGDTILVYPGTYNENVLINKSNITLKSVAGRDSTIVGPGTGANQNTVISIQAGLGTITVDGFTVLLSSDKLSGYHPIGIGQRMAAGAGTASHIFNNKIKVTGTLRNGIQVSGDNSKIIGNIVEGGPLTADWGSSGILIATTGTAKNILIKDNHLLGEMDYGIGIITWGSGGEVSDTIVEGNIVEKTVYAGISIGGKVSNTLVKDNIIKNNPANGLEEIHTNYYGYAAGNPTGTKVWYNQFCNNGKDIDIYDDPNDSYVIGEPKLDARGNTGCRSNTLPMKRILGILNKNSDKN</sequence>
<dbReference type="Proteomes" id="UP000092401">
    <property type="component" value="Unassembled WGS sequence"/>
</dbReference>
<dbReference type="Proteomes" id="UP000091929">
    <property type="component" value="Unassembled WGS sequence"/>
</dbReference>
<evidence type="ECO:0000313" key="4">
    <source>
        <dbReference type="Proteomes" id="UP000091929"/>
    </source>
</evidence>
<evidence type="ECO:0000313" key="1">
    <source>
        <dbReference type="EMBL" id="KYC46109.1"/>
    </source>
</evidence>
<dbReference type="SUPFAM" id="SSF51126">
    <property type="entry name" value="Pectin lyase-like"/>
    <property type="match status" value="1"/>
</dbReference>
<proteinExistence type="predicted"/>
<evidence type="ECO:0000313" key="2">
    <source>
        <dbReference type="EMBL" id="KYC48742.1"/>
    </source>
</evidence>
<name>A0A150J2D6_9EURY</name>
<gene>
    <name evidence="1" type="ORF">APG10_00212</name>
    <name evidence="2" type="ORF">APG11_00053</name>
    <name evidence="3" type="ORF">APG12_00052</name>
</gene>
<dbReference type="InterPro" id="IPR012334">
    <property type="entry name" value="Pectin_lyas_fold"/>
</dbReference>
<dbReference type="Proteomes" id="UP000092403">
    <property type="component" value="Unassembled WGS sequence"/>
</dbReference>
<accession>A0A150IUW4</accession>
<organism evidence="3 6">
    <name type="scientific">Candidatus Methanofastidiosum methylothiophilum</name>
    <dbReference type="NCBI Taxonomy" id="1705564"/>
    <lineage>
        <taxon>Archaea</taxon>
        <taxon>Methanobacteriati</taxon>
        <taxon>Methanobacteriota</taxon>
        <taxon>Stenosarchaea group</taxon>
        <taxon>Candidatus Methanofastidiosia</taxon>
        <taxon>Candidatus Methanofastidiosales</taxon>
        <taxon>Candidatus Methanofastidiosaceae</taxon>
        <taxon>Candidatus Methanofastidiosum</taxon>
    </lineage>
</organism>
<dbReference type="EMBL" id="LNGF01000001">
    <property type="protein sequence ID" value="KYC48742.1"/>
    <property type="molecule type" value="Genomic_DNA"/>
</dbReference>
<evidence type="ECO:0000313" key="5">
    <source>
        <dbReference type="Proteomes" id="UP000092401"/>
    </source>
</evidence>
<accession>A0A150IM90</accession>
<accession>A0A150J2D6</accession>
<dbReference type="SMART" id="SM00710">
    <property type="entry name" value="PbH1"/>
    <property type="match status" value="4"/>
</dbReference>
<dbReference type="AlphaFoldDB" id="A0A150J2D6"/>
<evidence type="ECO:0008006" key="7">
    <source>
        <dbReference type="Google" id="ProtNLM"/>
    </source>
</evidence>
<comment type="caution">
    <text evidence="3">The sequence shown here is derived from an EMBL/GenBank/DDBJ whole genome shotgun (WGS) entry which is preliminary data.</text>
</comment>
<evidence type="ECO:0000313" key="3">
    <source>
        <dbReference type="EMBL" id="KYC51390.1"/>
    </source>
</evidence>
<dbReference type="EMBL" id="LNGE01000004">
    <property type="protein sequence ID" value="KYC46109.1"/>
    <property type="molecule type" value="Genomic_DNA"/>
</dbReference>
<dbReference type="InterPro" id="IPR011050">
    <property type="entry name" value="Pectin_lyase_fold/virulence"/>
</dbReference>